<proteinExistence type="predicted"/>
<sequence>MIQGSKDWTDAKPSSYAPVRGVDVEDVHAEARRRLKALKIDEWKMREFVTGVSIPDDIRHVALQIEFASQAISRLSPIPSDYADDIYWPRVW</sequence>
<dbReference type="AlphaFoldDB" id="A0A0F5L515"/>
<evidence type="ECO:0000313" key="2">
    <source>
        <dbReference type="Proteomes" id="UP000033514"/>
    </source>
</evidence>
<protein>
    <submittedName>
        <fullName evidence="1">Uncharacterized protein</fullName>
    </submittedName>
</protein>
<evidence type="ECO:0000313" key="1">
    <source>
        <dbReference type="EMBL" id="KKB77501.1"/>
    </source>
</evidence>
<dbReference type="EMBL" id="LAJG01000025">
    <property type="protein sequence ID" value="KKB77501.1"/>
    <property type="molecule type" value="Genomic_DNA"/>
</dbReference>
<reference evidence="1 2" key="1">
    <citation type="submission" date="2015-03" db="EMBL/GenBank/DDBJ databases">
        <authorList>
            <person name="Hassan Y.I."/>
            <person name="Lepp D."/>
            <person name="Zhou T."/>
        </authorList>
    </citation>
    <scope>NUCLEOTIDE SEQUENCE [LARGE SCALE GENOMIC DNA]</scope>
    <source>
        <strain evidence="1 2">GH2-10</strain>
    </source>
</reference>
<accession>A0A0F5L515</accession>
<keyword evidence="2" id="KW-1185">Reference proteome</keyword>
<name>A0A0F5L515_9HYPH</name>
<comment type="caution">
    <text evidence="1">The sequence shown here is derived from an EMBL/GenBank/DDBJ whole genome shotgun (WGS) entry which is preliminary data.</text>
</comment>
<dbReference type="PATRIC" id="fig|361041.3.peg.2346"/>
<dbReference type="Proteomes" id="UP000033514">
    <property type="component" value="Unassembled WGS sequence"/>
</dbReference>
<gene>
    <name evidence="1" type="ORF">VW35_14780</name>
</gene>
<organism evidence="1 2">
    <name type="scientific">Devosia soli</name>
    <dbReference type="NCBI Taxonomy" id="361041"/>
    <lineage>
        <taxon>Bacteria</taxon>
        <taxon>Pseudomonadati</taxon>
        <taxon>Pseudomonadota</taxon>
        <taxon>Alphaproteobacteria</taxon>
        <taxon>Hyphomicrobiales</taxon>
        <taxon>Devosiaceae</taxon>
        <taxon>Devosia</taxon>
    </lineage>
</organism>